<dbReference type="RefSeq" id="WP_181119269.1">
    <property type="nucleotide sequence ID" value="NZ_JAAMRD010000001.1"/>
</dbReference>
<sequence length="195" mass="21420">MVDYLASGAVPDLGRLVEASGHATLSVKATGDIRVITASQRALDYEIVRRLECGEPLTALTKAEKSRLSSVLNLLLMFLVYLSTQNAVRSELCFFQPKLLASATASQTGKAVRAFMCEAAAPIEFLRGYRTVKGTGVRLRVAPGMKSDIVPFVLEDRALLEVLDSSNRDWLHVSVVNEAGLEGWISRKYTYVLLR</sequence>
<gene>
    <name evidence="1" type="ORF">G7024_00255</name>
</gene>
<organism evidence="1 2">
    <name type="scientific">Stutzerimonas stutzeri</name>
    <name type="common">Pseudomonas stutzeri</name>
    <dbReference type="NCBI Taxonomy" id="316"/>
    <lineage>
        <taxon>Bacteria</taxon>
        <taxon>Pseudomonadati</taxon>
        <taxon>Pseudomonadota</taxon>
        <taxon>Gammaproteobacteria</taxon>
        <taxon>Pseudomonadales</taxon>
        <taxon>Pseudomonadaceae</taxon>
        <taxon>Stutzerimonas</taxon>
    </lineage>
</organism>
<evidence type="ECO:0000313" key="1">
    <source>
        <dbReference type="EMBL" id="MBA1302824.1"/>
    </source>
</evidence>
<accession>A0AA40RNE1</accession>
<evidence type="ECO:0000313" key="2">
    <source>
        <dbReference type="Proteomes" id="UP001138621"/>
    </source>
</evidence>
<dbReference type="EMBL" id="JAAMRD010000001">
    <property type="protein sequence ID" value="MBA1302824.1"/>
    <property type="molecule type" value="Genomic_DNA"/>
</dbReference>
<name>A0AA40RNE1_STUST</name>
<comment type="caution">
    <text evidence="1">The sequence shown here is derived from an EMBL/GenBank/DDBJ whole genome shotgun (WGS) entry which is preliminary data.</text>
</comment>
<dbReference type="Gene3D" id="2.30.30.40">
    <property type="entry name" value="SH3 Domains"/>
    <property type="match status" value="1"/>
</dbReference>
<proteinExistence type="predicted"/>
<protein>
    <submittedName>
        <fullName evidence="1">SH3 domain-containing protein</fullName>
    </submittedName>
</protein>
<dbReference type="AlphaFoldDB" id="A0AA40RNE1"/>
<reference evidence="1" key="1">
    <citation type="submission" date="2020-02" db="EMBL/GenBank/DDBJ databases">
        <title>Synteny-based analysis reveals conserved mechanism for high triclosan tolerance in Pseudomonas, as well as instances of horizontal transfer.</title>
        <authorList>
            <person name="Mcfarland A.G."/>
            <person name="Bertucci H.K."/>
            <person name="Litmann E."/>
            <person name="Shen J."/>
            <person name="Huttenhower C."/>
            <person name="Hartmann E.M."/>
        </authorList>
    </citation>
    <scope>NUCLEOTIDE SEQUENCE</scope>
    <source>
        <strain evidence="1">109A1</strain>
    </source>
</reference>
<dbReference type="Proteomes" id="UP001138621">
    <property type="component" value="Unassembled WGS sequence"/>
</dbReference>